<dbReference type="Gene3D" id="3.90.1200.10">
    <property type="match status" value="1"/>
</dbReference>
<reference evidence="2" key="2">
    <citation type="submission" date="2020-09" db="EMBL/GenBank/DDBJ databases">
        <authorList>
            <person name="Sun Q."/>
            <person name="Kim S."/>
        </authorList>
    </citation>
    <scope>NUCLEOTIDE SEQUENCE</scope>
    <source>
        <strain evidence="2">KCTC 12988</strain>
    </source>
</reference>
<gene>
    <name evidence="2" type="ORF">GCM10007100_06620</name>
</gene>
<keyword evidence="3" id="KW-1185">Reference proteome</keyword>
<sequence>MTALSSFNSFILRRTGARAFAVVDVMQELWSGYGQILRLGLEGGDLKTVVAKHIAPPAAGNHPRGWNTSLSHARKVRSYQVEDNWYGDYNPKHDPNCRTPAMLGSTCVGGHTLLLLEDLDAAGYPERLDSAGWGEVSLCLHWLAEFHSIHLSESPKSWPGLWEVGTYWHLDTRPDELAALQDDALRAAAPSIDERLREARFQTLVHGDAKLANFCFSKSSEQVAGLDFQYVGGGCGMKDVAYFLGSCLDEGTMELREDELLDSYFRFLTGALQRRRSGIDSAAVEAEWRELFPLAWTDFHRFLKGWCPTHWKLNHYSERTAAEVVGAMLAE</sequence>
<dbReference type="RefSeq" id="WP_229809367.1">
    <property type="nucleotide sequence ID" value="NZ_BMXI01000002.1"/>
</dbReference>
<evidence type="ECO:0000259" key="1">
    <source>
        <dbReference type="SMART" id="SM00587"/>
    </source>
</evidence>
<dbReference type="SUPFAM" id="SSF56112">
    <property type="entry name" value="Protein kinase-like (PK-like)"/>
    <property type="match status" value="1"/>
</dbReference>
<dbReference type="InterPro" id="IPR015897">
    <property type="entry name" value="CHK_kinase-like"/>
</dbReference>
<dbReference type="Proteomes" id="UP000644507">
    <property type="component" value="Unassembled WGS sequence"/>
</dbReference>
<dbReference type="EMBL" id="BMXI01000002">
    <property type="protein sequence ID" value="GHC44070.1"/>
    <property type="molecule type" value="Genomic_DNA"/>
</dbReference>
<dbReference type="InterPro" id="IPR004119">
    <property type="entry name" value="EcKL"/>
</dbReference>
<feature type="domain" description="CHK kinase-like" evidence="1">
    <location>
        <begin position="114"/>
        <end position="274"/>
    </location>
</feature>
<dbReference type="SMART" id="SM00587">
    <property type="entry name" value="CHK"/>
    <property type="match status" value="1"/>
</dbReference>
<dbReference type="AlphaFoldDB" id="A0A918WHB9"/>
<dbReference type="Pfam" id="PF02958">
    <property type="entry name" value="EcKL"/>
    <property type="match status" value="1"/>
</dbReference>
<dbReference type="InterPro" id="IPR011009">
    <property type="entry name" value="Kinase-like_dom_sf"/>
</dbReference>
<comment type="caution">
    <text evidence="2">The sequence shown here is derived from an EMBL/GenBank/DDBJ whole genome shotgun (WGS) entry which is preliminary data.</text>
</comment>
<dbReference type="PANTHER" id="PTHR11012">
    <property type="entry name" value="PROTEIN KINASE-LIKE DOMAIN-CONTAINING"/>
    <property type="match status" value="1"/>
</dbReference>
<protein>
    <submittedName>
        <fullName evidence="2">Phosphotransferase</fullName>
    </submittedName>
</protein>
<evidence type="ECO:0000313" key="3">
    <source>
        <dbReference type="Proteomes" id="UP000644507"/>
    </source>
</evidence>
<name>A0A918WHB9_9BACT</name>
<organism evidence="2 3">
    <name type="scientific">Roseibacillus persicicus</name>
    <dbReference type="NCBI Taxonomy" id="454148"/>
    <lineage>
        <taxon>Bacteria</taxon>
        <taxon>Pseudomonadati</taxon>
        <taxon>Verrucomicrobiota</taxon>
        <taxon>Verrucomicrobiia</taxon>
        <taxon>Verrucomicrobiales</taxon>
        <taxon>Verrucomicrobiaceae</taxon>
        <taxon>Roseibacillus</taxon>
    </lineage>
</organism>
<evidence type="ECO:0000313" key="2">
    <source>
        <dbReference type="EMBL" id="GHC44070.1"/>
    </source>
</evidence>
<dbReference type="PANTHER" id="PTHR11012:SF30">
    <property type="entry name" value="PROTEIN KINASE-LIKE DOMAIN-CONTAINING"/>
    <property type="match status" value="1"/>
</dbReference>
<proteinExistence type="predicted"/>
<accession>A0A918WHB9</accession>
<reference evidence="2" key="1">
    <citation type="journal article" date="2014" name="Int. J. Syst. Evol. Microbiol.">
        <title>Complete genome sequence of Corynebacterium casei LMG S-19264T (=DSM 44701T), isolated from a smear-ripened cheese.</title>
        <authorList>
            <consortium name="US DOE Joint Genome Institute (JGI-PGF)"/>
            <person name="Walter F."/>
            <person name="Albersmeier A."/>
            <person name="Kalinowski J."/>
            <person name="Ruckert C."/>
        </authorList>
    </citation>
    <scope>NUCLEOTIDE SEQUENCE</scope>
    <source>
        <strain evidence="2">KCTC 12988</strain>
    </source>
</reference>